<dbReference type="FunFam" id="2.40.50.100:FF:000006">
    <property type="entry name" value="DNA-directed RNA polymerase subunit beta"/>
    <property type="match status" value="1"/>
</dbReference>
<keyword evidence="6 8" id="KW-0804">Transcription</keyword>
<dbReference type="Proteomes" id="UP000198889">
    <property type="component" value="Unassembled WGS sequence"/>
</dbReference>
<dbReference type="InterPro" id="IPR007645">
    <property type="entry name" value="RNA_pol_Rpb2_3"/>
</dbReference>
<comment type="similarity">
    <text evidence="1">In the N-terminal section; belongs to the RNA polymerase beta chain family.</text>
</comment>
<dbReference type="CDD" id="cd00653">
    <property type="entry name" value="RNA_pol_B_RPB2"/>
    <property type="match status" value="1"/>
</dbReference>
<feature type="domain" description="RNA polymerase Rpb2" evidence="15">
    <location>
        <begin position="521"/>
        <end position="589"/>
    </location>
</feature>
<evidence type="ECO:0000256" key="7">
    <source>
        <dbReference type="ARBA" id="ARBA00048552"/>
    </source>
</evidence>
<dbReference type="Gene3D" id="3.90.1800.10">
    <property type="entry name" value="RNA polymerase alpha subunit dimerisation domain"/>
    <property type="match status" value="1"/>
</dbReference>
<dbReference type="InterPro" id="IPR007641">
    <property type="entry name" value="RNA_pol_Rpb2_7"/>
</dbReference>
<name>A0A1G4UVL7_9HYPH</name>
<feature type="domain" description="DNA-directed RNA polymerase subunit 2 hybrid-binding" evidence="11">
    <location>
        <begin position="726"/>
        <end position="1281"/>
    </location>
</feature>
<evidence type="ECO:0000256" key="6">
    <source>
        <dbReference type="ARBA" id="ARBA00023163"/>
    </source>
</evidence>
<dbReference type="Gene3D" id="2.40.50.100">
    <property type="match status" value="1"/>
</dbReference>
<dbReference type="PROSITE" id="PS01166">
    <property type="entry name" value="RNA_POL_BETA"/>
    <property type="match status" value="1"/>
</dbReference>
<dbReference type="NCBIfam" id="TIGR02013">
    <property type="entry name" value="rpoB"/>
    <property type="match status" value="1"/>
</dbReference>
<feature type="domain" description="RNA polymerase beta subunit protrusion" evidence="14">
    <location>
        <begin position="27"/>
        <end position="507"/>
    </location>
</feature>
<sequence length="1376" mass="153437">MAQTFTGRKRVRKFFGKIQEVAEMPNLIEVQKASYDQFLQIVEPKGGRADDGIQAVFKSVFPISDFSGAAMLEFVRYEFEPPKYDVDECRQRGMTFAAPLKVTLRLIVFDVDPDTGSKSVKDIKEQDVYMGDIPLMTMNGTFIVNGTERVIVSQMHRSPGVFFDHDKGKTHSSGKLLFAARIIPYRGSWLDIEFDAKDIVYARIDRRRKIPVTSLLFALGLAGEEILNTFYETITFARTKDGWRMPFDPKRMKGYKAVSDLVDADTGEVVIEAGKKVTVRQARQLAEKGLKALKISDEEMLGQYVAEDMVNPTTGEIYVEAGEEVTDKMLKQLVELGYDEVPILDIDHVNVGAYIRNTLSVDKNVTREDALFDIYRVMRPGEPPTLDSAQAMFHSLFFDSERYDLSAVGRVKMNMRLDLDAEDTVRVLRREDILAVIQTLVQLRDGKGEIDDIDHLGNRRVRSVGELMENQYRVGLLRMERAIKERMSSVDIDTVMPQDLINAKPVAAAVREFFGSSQLSQFMDQTNPLSEITHKRRLSALGPGGLTRERAGFEVRDVHPTHYGRICPIETPEGPNIGLINSLATFARVNKYGFIEAPYRRVKDSQVQDEVVYLSAMEEGKYYVAQANIPLDAEGRFTEDLIVCRHAGDVLLVTPDRVDFMDVSPKQLVSVAAALIPFLENDDANRALMGSNMQRQAVPLVRADAPFVGTGMESVVARDSGAAIGARRTGVVDQVDATRIVIRATEENDPSKSGVDIYRLQKFQRSNQSTCINQRPLVRVGDRVRKGDIIADGPSTDLGDLALGRNILVAFMPWNGYNFEDSILLSENISKGDIFSSIHIEEFEVMARDTKLGPEEITRDIPNVSEEALKNLDEAGIVYIGAEVQAGDILCGKITPKGESPMTPEEKLLRAIFGEKAADVRDTSLRVPPGVTGTIVEVRVFNRHGVDKDERAQAIEREEIERLAKDRDDEQAILDRNVFGRLAEMLDGKVGVAGPKGFKKDTPLTRSVLTEYPRSQWWQFAIADDHVMSELEAIRNQYDESKKRLEQRFLDKVEKLQRGDEMPPGVMKMVKVFIAVKRKIQPGDKMAGRHGNKGVVSRIVPVEDMPFLEDGTPVDMVLNPLGVPSRMNVGQILETHLGWACAGLGRVIDRAIEGYRQTHDIGPLKDAFGKIYGKDETIDSLDEDGLVELGSNLRRGVPIATPVFDGAREADIEHMLELAGLDKSAQSTLFDGRTGEQFDRKVTVGYIYMLKLHHLVDDKIHARSIGPYSLVTQQPLGGKAQFGGQRFGEMEVWALEAYGAAYTLQEMLTVKSDDVAGRTKVYEAIVRGDDTFEAGIPESFNVLVKEMRSLGLNVELMNSKTLSPVATPGESLPAAE</sequence>
<keyword evidence="3 8" id="KW-0240">DNA-directed RNA polymerase</keyword>
<comment type="function">
    <text evidence="8 10">DNA-dependent RNA polymerase catalyzes the transcription of DNA into RNA using the four ribonucleoside triphosphates as substrates.</text>
</comment>
<evidence type="ECO:0000256" key="4">
    <source>
        <dbReference type="ARBA" id="ARBA00022679"/>
    </source>
</evidence>
<evidence type="ECO:0000259" key="13">
    <source>
        <dbReference type="Pfam" id="PF04561"/>
    </source>
</evidence>
<dbReference type="Pfam" id="PF10385">
    <property type="entry name" value="RNA_pol_Rpb2_45"/>
    <property type="match status" value="1"/>
</dbReference>
<dbReference type="GO" id="GO:0003899">
    <property type="term" value="F:DNA-directed RNA polymerase activity"/>
    <property type="evidence" value="ECO:0007669"/>
    <property type="project" value="UniProtKB-UniRule"/>
</dbReference>
<gene>
    <name evidence="8" type="primary">rpoB</name>
    <name evidence="17" type="ORF">SAMN05660859_0355</name>
</gene>
<dbReference type="GO" id="GO:0000428">
    <property type="term" value="C:DNA-directed RNA polymerase complex"/>
    <property type="evidence" value="ECO:0007669"/>
    <property type="project" value="UniProtKB-KW"/>
</dbReference>
<dbReference type="RefSeq" id="WP_091444721.1">
    <property type="nucleotide sequence ID" value="NZ_FMTP01000015.1"/>
</dbReference>
<dbReference type="NCBIfam" id="NF001616">
    <property type="entry name" value="PRK00405.1"/>
    <property type="match status" value="1"/>
</dbReference>
<keyword evidence="4 8" id="KW-0808">Transferase</keyword>
<dbReference type="InterPro" id="IPR007642">
    <property type="entry name" value="RNA_pol_Rpb2_2"/>
</dbReference>
<dbReference type="Pfam" id="PF04563">
    <property type="entry name" value="RNA_pol_Rpb2_1"/>
    <property type="match status" value="1"/>
</dbReference>
<dbReference type="GO" id="GO:0003677">
    <property type="term" value="F:DNA binding"/>
    <property type="evidence" value="ECO:0007669"/>
    <property type="project" value="UniProtKB-UniRule"/>
</dbReference>
<dbReference type="STRING" id="177413.SAMN05660859_0355"/>
<dbReference type="HAMAP" id="MF_01321">
    <property type="entry name" value="RNApol_bact_RpoB"/>
    <property type="match status" value="1"/>
</dbReference>
<evidence type="ECO:0000256" key="9">
    <source>
        <dbReference type="RuleBase" id="RU000434"/>
    </source>
</evidence>
<evidence type="ECO:0000256" key="10">
    <source>
        <dbReference type="RuleBase" id="RU363031"/>
    </source>
</evidence>
<comment type="similarity">
    <text evidence="2">In the C-terminal section; belongs to the RNA polymerase beta' chain family.</text>
</comment>
<dbReference type="Pfam" id="PF00562">
    <property type="entry name" value="RNA_pol_Rpb2_6"/>
    <property type="match status" value="1"/>
</dbReference>
<dbReference type="InterPro" id="IPR007644">
    <property type="entry name" value="RNA_pol_bsu_protrusion"/>
</dbReference>
<dbReference type="InterPro" id="IPR037033">
    <property type="entry name" value="DNA-dir_RNAP_su2_hyb_sf"/>
</dbReference>
<dbReference type="InterPro" id="IPR015712">
    <property type="entry name" value="DNA-dir_RNA_pol_su2"/>
</dbReference>
<dbReference type="EMBL" id="FMTP01000015">
    <property type="protein sequence ID" value="SCW96889.1"/>
    <property type="molecule type" value="Genomic_DNA"/>
</dbReference>
<evidence type="ECO:0000256" key="8">
    <source>
        <dbReference type="HAMAP-Rule" id="MF_01321"/>
    </source>
</evidence>
<feature type="domain" description="RNA polymerase Rpb2" evidence="13">
    <location>
        <begin position="158"/>
        <end position="229"/>
    </location>
</feature>
<proteinExistence type="inferred from homology"/>
<organism evidence="17 18">
    <name type="scientific">Ancylobacter rudongensis</name>
    <dbReference type="NCBI Taxonomy" id="177413"/>
    <lineage>
        <taxon>Bacteria</taxon>
        <taxon>Pseudomonadati</taxon>
        <taxon>Pseudomonadota</taxon>
        <taxon>Alphaproteobacteria</taxon>
        <taxon>Hyphomicrobiales</taxon>
        <taxon>Xanthobacteraceae</taxon>
        <taxon>Ancylobacter</taxon>
    </lineage>
</organism>
<keyword evidence="18" id="KW-1185">Reference proteome</keyword>
<dbReference type="InterPro" id="IPR007121">
    <property type="entry name" value="RNA_pol_bsu_CS"/>
</dbReference>
<evidence type="ECO:0000256" key="2">
    <source>
        <dbReference type="ARBA" id="ARBA00009839"/>
    </source>
</evidence>
<feature type="domain" description="DNA-directed RNA polymerase beta subunit external 1" evidence="16">
    <location>
        <begin position="599"/>
        <end position="664"/>
    </location>
</feature>
<dbReference type="Gene3D" id="3.90.1100.10">
    <property type="match status" value="2"/>
</dbReference>
<dbReference type="InterPro" id="IPR037034">
    <property type="entry name" value="RNA_pol_Rpb2_2_sf"/>
</dbReference>
<protein>
    <recommendedName>
        <fullName evidence="8 10">DNA-directed RNA polymerase subunit beta</fullName>
        <shortName evidence="8">RNAP subunit beta</shortName>
        <ecNumber evidence="8 10">2.7.7.6</ecNumber>
    </recommendedName>
    <alternativeName>
        <fullName evidence="8">RNA polymerase subunit beta</fullName>
    </alternativeName>
    <alternativeName>
        <fullName evidence="8">Transcriptase subunit beta</fullName>
    </alternativeName>
</protein>
<evidence type="ECO:0000313" key="17">
    <source>
        <dbReference type="EMBL" id="SCW96889.1"/>
    </source>
</evidence>
<dbReference type="SUPFAM" id="SSF64484">
    <property type="entry name" value="beta and beta-prime subunits of DNA dependent RNA-polymerase"/>
    <property type="match status" value="1"/>
</dbReference>
<evidence type="ECO:0000259" key="15">
    <source>
        <dbReference type="Pfam" id="PF04565"/>
    </source>
</evidence>
<dbReference type="Gene3D" id="3.90.1110.10">
    <property type="entry name" value="RNA polymerase Rpb2, domain 2"/>
    <property type="match status" value="1"/>
</dbReference>
<comment type="subunit">
    <text evidence="8 10">The RNAP catalytic core consists of 2 alpha, 1 beta, 1 beta' and 1 omega subunit. When a sigma factor is associated with the core the holoenzyme is formed, which can initiate transcription.</text>
</comment>
<dbReference type="Gene3D" id="2.40.270.10">
    <property type="entry name" value="DNA-directed RNA polymerase, subunit 2, domain 6"/>
    <property type="match status" value="1"/>
</dbReference>
<evidence type="ECO:0000259" key="11">
    <source>
        <dbReference type="Pfam" id="PF00562"/>
    </source>
</evidence>
<evidence type="ECO:0000259" key="12">
    <source>
        <dbReference type="Pfam" id="PF04560"/>
    </source>
</evidence>
<feature type="domain" description="RNA polymerase Rpb2" evidence="13">
    <location>
        <begin position="357"/>
        <end position="462"/>
    </location>
</feature>
<feature type="domain" description="RNA polymerase Rpb2" evidence="12">
    <location>
        <begin position="1283"/>
        <end position="1358"/>
    </location>
</feature>
<keyword evidence="5 8" id="KW-0548">Nucleotidyltransferase</keyword>
<dbReference type="InterPro" id="IPR014724">
    <property type="entry name" value="RNA_pol_RPB2_OB-fold"/>
</dbReference>
<comment type="catalytic activity">
    <reaction evidence="7 8 10">
        <text>RNA(n) + a ribonucleoside 5'-triphosphate = RNA(n+1) + diphosphate</text>
        <dbReference type="Rhea" id="RHEA:21248"/>
        <dbReference type="Rhea" id="RHEA-COMP:14527"/>
        <dbReference type="Rhea" id="RHEA-COMP:17342"/>
        <dbReference type="ChEBI" id="CHEBI:33019"/>
        <dbReference type="ChEBI" id="CHEBI:61557"/>
        <dbReference type="ChEBI" id="CHEBI:140395"/>
        <dbReference type="EC" id="2.7.7.6"/>
    </reaction>
</comment>
<dbReference type="GO" id="GO:0032549">
    <property type="term" value="F:ribonucleoside binding"/>
    <property type="evidence" value="ECO:0007669"/>
    <property type="project" value="InterPro"/>
</dbReference>
<dbReference type="InterPro" id="IPR010243">
    <property type="entry name" value="RNA_pol_bsu_bac"/>
</dbReference>
<dbReference type="InterPro" id="IPR042107">
    <property type="entry name" value="DNA-dir_RNA_pol_bsu_ext_1_sf"/>
</dbReference>
<reference evidence="18" key="1">
    <citation type="submission" date="2016-10" db="EMBL/GenBank/DDBJ databases">
        <authorList>
            <person name="Varghese N."/>
            <person name="Submissions S."/>
        </authorList>
    </citation>
    <scope>NUCLEOTIDE SEQUENCE [LARGE SCALE GENOMIC DNA]</scope>
    <source>
        <strain evidence="18">CGMCC 1.1761</strain>
    </source>
</reference>
<dbReference type="InterPro" id="IPR019462">
    <property type="entry name" value="DNA-dir_RNA_pol_bsu_external_1"/>
</dbReference>
<dbReference type="Pfam" id="PF04560">
    <property type="entry name" value="RNA_pol_Rpb2_7"/>
    <property type="match status" value="1"/>
</dbReference>
<dbReference type="Pfam" id="PF04561">
    <property type="entry name" value="RNA_pol_Rpb2_2"/>
    <property type="match status" value="2"/>
</dbReference>
<dbReference type="PANTHER" id="PTHR20856">
    <property type="entry name" value="DNA-DIRECTED RNA POLYMERASE I SUBUNIT 2"/>
    <property type="match status" value="1"/>
</dbReference>
<dbReference type="Gene3D" id="2.30.150.10">
    <property type="entry name" value="DNA-directed RNA polymerase, beta subunit, external 1 domain"/>
    <property type="match status" value="1"/>
</dbReference>
<dbReference type="InterPro" id="IPR007120">
    <property type="entry name" value="DNA-dir_RNAP_su2_dom"/>
</dbReference>
<accession>A0A1G4UVL7</accession>
<comment type="similarity">
    <text evidence="8 9">Belongs to the RNA polymerase beta chain family.</text>
</comment>
<evidence type="ECO:0000259" key="14">
    <source>
        <dbReference type="Pfam" id="PF04563"/>
    </source>
</evidence>
<dbReference type="FunFam" id="3.90.1800.10:FF:000001">
    <property type="entry name" value="DNA-directed RNA polymerase subunit beta"/>
    <property type="match status" value="1"/>
</dbReference>
<dbReference type="GO" id="GO:0006351">
    <property type="term" value="P:DNA-templated transcription"/>
    <property type="evidence" value="ECO:0007669"/>
    <property type="project" value="UniProtKB-UniRule"/>
</dbReference>
<evidence type="ECO:0000256" key="1">
    <source>
        <dbReference type="ARBA" id="ARBA00007616"/>
    </source>
</evidence>
<dbReference type="Gene3D" id="2.40.50.150">
    <property type="match status" value="1"/>
</dbReference>
<dbReference type="EC" id="2.7.7.6" evidence="8 10"/>
<evidence type="ECO:0000313" key="18">
    <source>
        <dbReference type="Proteomes" id="UP000198889"/>
    </source>
</evidence>
<evidence type="ECO:0000256" key="5">
    <source>
        <dbReference type="ARBA" id="ARBA00022695"/>
    </source>
</evidence>
<evidence type="ECO:0000259" key="16">
    <source>
        <dbReference type="Pfam" id="PF10385"/>
    </source>
</evidence>
<dbReference type="Pfam" id="PF04565">
    <property type="entry name" value="RNA_pol_Rpb2_3"/>
    <property type="match status" value="1"/>
</dbReference>
<evidence type="ECO:0000256" key="3">
    <source>
        <dbReference type="ARBA" id="ARBA00022478"/>
    </source>
</evidence>